<keyword evidence="2" id="KW-1185">Reference proteome</keyword>
<reference evidence="1 2" key="2">
    <citation type="journal article" date="2022" name="Mol. Ecol. Resour.">
        <title>The genomes of chicory, endive, great burdock and yacon provide insights into Asteraceae paleo-polyploidization history and plant inulin production.</title>
        <authorList>
            <person name="Fan W."/>
            <person name="Wang S."/>
            <person name="Wang H."/>
            <person name="Wang A."/>
            <person name="Jiang F."/>
            <person name="Liu H."/>
            <person name="Zhao H."/>
            <person name="Xu D."/>
            <person name="Zhang Y."/>
        </authorList>
    </citation>
    <scope>NUCLEOTIDE SEQUENCE [LARGE SCALE GENOMIC DNA]</scope>
    <source>
        <strain evidence="2">cv. Punajuju</strain>
        <tissue evidence="1">Leaves</tissue>
    </source>
</reference>
<protein>
    <submittedName>
        <fullName evidence="1">Uncharacterized protein</fullName>
    </submittedName>
</protein>
<organism evidence="1 2">
    <name type="scientific">Cichorium intybus</name>
    <name type="common">Chicory</name>
    <dbReference type="NCBI Taxonomy" id="13427"/>
    <lineage>
        <taxon>Eukaryota</taxon>
        <taxon>Viridiplantae</taxon>
        <taxon>Streptophyta</taxon>
        <taxon>Embryophyta</taxon>
        <taxon>Tracheophyta</taxon>
        <taxon>Spermatophyta</taxon>
        <taxon>Magnoliopsida</taxon>
        <taxon>eudicotyledons</taxon>
        <taxon>Gunneridae</taxon>
        <taxon>Pentapetalae</taxon>
        <taxon>asterids</taxon>
        <taxon>campanulids</taxon>
        <taxon>Asterales</taxon>
        <taxon>Asteraceae</taxon>
        <taxon>Cichorioideae</taxon>
        <taxon>Cichorieae</taxon>
        <taxon>Cichoriinae</taxon>
        <taxon>Cichorium</taxon>
    </lineage>
</organism>
<gene>
    <name evidence="1" type="ORF">L2E82_02482</name>
</gene>
<comment type="caution">
    <text evidence="1">The sequence shown here is derived from an EMBL/GenBank/DDBJ whole genome shotgun (WGS) entry which is preliminary data.</text>
</comment>
<sequence length="198" mass="22363">MASALFRFIGAAGRNMIVANTVGAFALLILFGLGGFVLSRGDVKKWWIWGYWSSPMMYALNGIVVNEFLGHKFNTPFGNSTLGRIIVTSRGLFAEAYWYWIAFGALIGFMLIFNLCYTLSLKFLDPYGKTQANATEHEARDAIPVELSSMTTNDGNQNKKRGMVLPFEPHCITFDNIKYSVNMPQVRCYIVTYYKLDM</sequence>
<dbReference type="Proteomes" id="UP001055811">
    <property type="component" value="Linkage Group LG01"/>
</dbReference>
<accession>A0ACB9H3D7</accession>
<proteinExistence type="predicted"/>
<dbReference type="EMBL" id="CM042009">
    <property type="protein sequence ID" value="KAI3789680.1"/>
    <property type="molecule type" value="Genomic_DNA"/>
</dbReference>
<evidence type="ECO:0000313" key="1">
    <source>
        <dbReference type="EMBL" id="KAI3789680.1"/>
    </source>
</evidence>
<name>A0ACB9H3D7_CICIN</name>
<reference evidence="2" key="1">
    <citation type="journal article" date="2022" name="Mol. Ecol. Resour.">
        <title>The genomes of chicory, endive, great burdock and yacon provide insights into Asteraceae palaeo-polyploidization history and plant inulin production.</title>
        <authorList>
            <person name="Fan W."/>
            <person name="Wang S."/>
            <person name="Wang H."/>
            <person name="Wang A."/>
            <person name="Jiang F."/>
            <person name="Liu H."/>
            <person name="Zhao H."/>
            <person name="Xu D."/>
            <person name="Zhang Y."/>
        </authorList>
    </citation>
    <scope>NUCLEOTIDE SEQUENCE [LARGE SCALE GENOMIC DNA]</scope>
    <source>
        <strain evidence="2">cv. Punajuju</strain>
    </source>
</reference>
<evidence type="ECO:0000313" key="2">
    <source>
        <dbReference type="Proteomes" id="UP001055811"/>
    </source>
</evidence>